<evidence type="ECO:0000256" key="4">
    <source>
        <dbReference type="ARBA" id="ARBA00022562"/>
    </source>
</evidence>
<evidence type="ECO:0000256" key="11">
    <source>
        <dbReference type="ARBA" id="ARBA00023120"/>
    </source>
</evidence>
<accession>A0A7G2A931</accession>
<dbReference type="GO" id="GO:0005198">
    <property type="term" value="F:structural molecule activity"/>
    <property type="evidence" value="ECO:0007669"/>
    <property type="project" value="UniProtKB-UniRule"/>
</dbReference>
<evidence type="ECO:0000256" key="7">
    <source>
        <dbReference type="ARBA" id="ARBA00022844"/>
    </source>
</evidence>
<comment type="similarity">
    <text evidence="15">Belongs to the papillomaviridae L2 protein family.</text>
</comment>
<evidence type="ECO:0000256" key="15">
    <source>
        <dbReference type="HAMAP-Rule" id="MF_04003"/>
    </source>
</evidence>
<dbReference type="GO" id="GO:0075732">
    <property type="term" value="P:viral penetration into host nucleus"/>
    <property type="evidence" value="ECO:0007669"/>
    <property type="project" value="UniProtKB-KW"/>
</dbReference>
<keyword evidence="9 15" id="KW-1177">Microtubular inwards viral transport</keyword>
<evidence type="ECO:0000256" key="6">
    <source>
        <dbReference type="ARBA" id="ARBA00022812"/>
    </source>
</evidence>
<evidence type="ECO:0000256" key="14">
    <source>
        <dbReference type="ARBA" id="ARBA00023296"/>
    </source>
</evidence>
<keyword evidence="11 15" id="KW-1176">Cytoplasmic inwards viral transport</keyword>
<keyword evidence="7 15" id="KW-0946">Virion</keyword>
<keyword evidence="12 15" id="KW-0238">DNA-binding</keyword>
<dbReference type="GO" id="GO:0003677">
    <property type="term" value="F:DNA binding"/>
    <property type="evidence" value="ECO:0007669"/>
    <property type="project" value="UniProtKB-UniRule"/>
</dbReference>
<comment type="PTM">
    <text evidence="15">Highly phosphorylated.</text>
</comment>
<dbReference type="GO" id="GO:0019028">
    <property type="term" value="C:viral capsid"/>
    <property type="evidence" value="ECO:0007669"/>
    <property type="project" value="UniProtKB-UniRule"/>
</dbReference>
<keyword evidence="4 15" id="KW-1048">Host nucleus</keyword>
<evidence type="ECO:0000256" key="13">
    <source>
        <dbReference type="ARBA" id="ARBA00023157"/>
    </source>
</evidence>
<gene>
    <name evidence="15" type="primary">L2</name>
</gene>
<sequence length="525" mass="56250">MDVQPKKRQKRDTVENIYKHCAGSGTCPEDVKNKVEQTTLADKLLKWIASVVYFGGLGIGTGKGTGGASGYVPIGSGSAGGGRVTSQGTVVRPGVVVDPIGPPDIVPIDAVTPQSSSVVPLEVIPEIVGDPTPPDISTPNIITVTDPVSDITLDTTSPAVATIDPTSAILEVQPTASTPKRVSVGSSRHVTPSYISVYGHPTDPVTQSAAEVFIGGAVTEGSVVNIGESIPLETFVETQGSATFDIQPTAEPPRTSTPRAFQRAFQRARELYNRRVQQVRTRNIDFLNRPRQAVTFQFENPAFEDEVSLVFEQDLNALATAAPDPDFADVVRLGRPTLSETPEGHIRLSRLGQRGTIRTRSGLQIGPHVHYYYDLSSIHPDSFELQPLGQHSGDTGIIDAATAQSIVADTAESSFIEGQTLIGPQLDNELLDSTTEDFSSSRLQFAGVHHGIQFPSLDIVTLPPGAALQFVVTASTGKHNTTTIIPQYIPTTPFIPSVVVDSFVTSTTFYLHPGLSRKRKRSHMF</sequence>
<keyword evidence="2 15" id="KW-0597">Phosphoprotein</keyword>
<comment type="caution">
    <text evidence="15">Lacks conserved residue(s) required for the propagation of feature annotation.</text>
</comment>
<keyword evidence="3 15" id="KW-0167">Capsid protein</keyword>
<keyword evidence="6" id="KW-1040">Host Golgi apparatus</keyword>
<dbReference type="HAMAP" id="MF_04003">
    <property type="entry name" value="PPV_L2"/>
    <property type="match status" value="1"/>
</dbReference>
<dbReference type="GO" id="GO:0042025">
    <property type="term" value="C:host cell nucleus"/>
    <property type="evidence" value="ECO:0007669"/>
    <property type="project" value="UniProtKB-SubCell"/>
</dbReference>
<dbReference type="Pfam" id="PF00513">
    <property type="entry name" value="Late_protein_L2"/>
    <property type="match status" value="1"/>
</dbReference>
<feature type="disulfide bond" evidence="15">
    <location>
        <begin position="21"/>
        <end position="27"/>
    </location>
</feature>
<evidence type="ECO:0000256" key="12">
    <source>
        <dbReference type="ARBA" id="ARBA00023125"/>
    </source>
</evidence>
<protein>
    <recommendedName>
        <fullName evidence="15">Minor capsid protein L2</fullName>
    </recommendedName>
</protein>
<comment type="subunit">
    <text evidence="15">Interacts with major capsid protein L1. Interacts with E2; this interaction inhibits E2 transcriptional activity but not the DNA replication function E2. Interacts with host HSPA8; this interaction is required for L2 nuclear translocation. Interacts with host importins KPNB2 and KPNB3. Forms a complex with importin alpha2-beta1 heterodimers via interaction with the importin alpha2 adapter. Interacts with host DYNLT1; this interaction is essential for virus intracellular transport during entry. Interacts (via C-terminus) with host retromer subunits VPS35 AND VPS29.</text>
</comment>
<dbReference type="GO" id="GO:0046718">
    <property type="term" value="P:symbiont entry into host cell"/>
    <property type="evidence" value="ECO:0007669"/>
    <property type="project" value="UniProtKB-KW"/>
</dbReference>
<evidence type="ECO:0000256" key="3">
    <source>
        <dbReference type="ARBA" id="ARBA00022561"/>
    </source>
</evidence>
<dbReference type="GO" id="GO:0075521">
    <property type="term" value="P:microtubule-dependent intracellular transport of viral material towards nucleus"/>
    <property type="evidence" value="ECO:0007669"/>
    <property type="project" value="UniProtKB-UniRule"/>
</dbReference>
<evidence type="ECO:0000313" key="16">
    <source>
        <dbReference type="EMBL" id="CAD1807601.1"/>
    </source>
</evidence>
<evidence type="ECO:0000256" key="10">
    <source>
        <dbReference type="ARBA" id="ARBA00023046"/>
    </source>
</evidence>
<keyword evidence="14 15" id="KW-1160">Virus entry into host cell</keyword>
<keyword evidence="10" id="KW-1039">Host endosome</keyword>
<evidence type="ECO:0000256" key="9">
    <source>
        <dbReference type="ARBA" id="ARBA00022952"/>
    </source>
</evidence>
<keyword evidence="5 15" id="KW-0945">Host-virus interaction</keyword>
<reference evidence="16" key="1">
    <citation type="submission" date="2020-07" db="EMBL/GenBank/DDBJ databases">
        <authorList>
            <person name="Wienecke-Baldacchino K A."/>
        </authorList>
    </citation>
    <scope>NUCLEOTIDE SEQUENCE</scope>
    <source>
        <strain evidence="16">LNS5491243_HPV103</strain>
    </source>
</reference>
<evidence type="ECO:0000256" key="8">
    <source>
        <dbReference type="ARBA" id="ARBA00022921"/>
    </source>
</evidence>
<organism evidence="16">
    <name type="scientific">human papillomavirus 103</name>
    <dbReference type="NCBI Taxonomy" id="338323"/>
    <lineage>
        <taxon>Viruses</taxon>
        <taxon>Monodnaviria</taxon>
        <taxon>Shotokuvirae</taxon>
        <taxon>Cossaviricota</taxon>
        <taxon>Papovaviricetes</taxon>
        <taxon>Zurhausenvirales</taxon>
        <taxon>Papillomaviridae</taxon>
        <taxon>Firstpapillomavirinae</taxon>
        <taxon>Gammapapillomavirus</taxon>
        <taxon>Gammapapillomavirus 6</taxon>
    </lineage>
</organism>
<dbReference type="GO" id="GO:0043657">
    <property type="term" value="C:host cell"/>
    <property type="evidence" value="ECO:0007669"/>
    <property type="project" value="GOC"/>
</dbReference>
<keyword evidence="1 15" id="KW-1163">Viral penetration into host nucleus</keyword>
<name>A0A7G2A931_9PAPI</name>
<comment type="function">
    <text evidence="15">Minor protein of the capsid that localizes along the inner surface of the virion, within the central cavities beneath the L1 pentamers. Plays a role in capsid stabilization through interaction with the major capsid protein L1. Once the virion enters the host cell, L2 escorts the genomic DNA into the nucleus by promoting escape from the endosomal compartments and traffic through the host Golgi network. Mechanistically, the C-terminus of L2 possesses a cell-penetrating peptide that protudes from the host endosome, interacts with host cytoplasmic retromer cargo and thereby mediates the capsid delivery to the host trans-Golgi network. Plays a role through its interaction with host dynein in the intracellular microtubule-dependent transport of viral capsid toward the nucleus. Mediates the viral genome import into the nucleus through binding to host importins. Once within the nucleus, L2 localizes viral genomes to host PML bodies in order to activate early gene expression for establishment of infection. Later on, promotes late gene expression by interacting with the viral E2 protein and by inhibiting its transcriptional activation functions. During virion assembly, encapsidates the genome by direct interaction with the viral DNA.</text>
</comment>
<evidence type="ECO:0000256" key="1">
    <source>
        <dbReference type="ARBA" id="ARBA00022524"/>
    </source>
</evidence>
<dbReference type="EMBL" id="LR861918">
    <property type="protein sequence ID" value="CAD1807601.1"/>
    <property type="molecule type" value="Genomic_DNA"/>
</dbReference>
<proteinExistence type="inferred from homology"/>
<dbReference type="InterPro" id="IPR000784">
    <property type="entry name" value="Late_L2"/>
</dbReference>
<keyword evidence="8 15" id="KW-0426">Late protein</keyword>
<comment type="subcellular location">
    <subcellularLocation>
        <location evidence="15">Virion</location>
    </subcellularLocation>
    <subcellularLocation>
        <location evidence="15">Host nucleus</location>
    </subcellularLocation>
</comment>
<keyword evidence="13 15" id="KW-1015">Disulfide bond</keyword>
<evidence type="ECO:0000256" key="5">
    <source>
        <dbReference type="ARBA" id="ARBA00022581"/>
    </source>
</evidence>
<evidence type="ECO:0000256" key="2">
    <source>
        <dbReference type="ARBA" id="ARBA00022553"/>
    </source>
</evidence>